<accession>A0A8T8KB73</accession>
<protein>
    <submittedName>
        <fullName evidence="2">ATP-dependent zinc protease</fullName>
    </submittedName>
</protein>
<evidence type="ECO:0000313" key="2">
    <source>
        <dbReference type="EMBL" id="QUH24050.1"/>
    </source>
</evidence>
<dbReference type="KEGG" id="meme:HYG87_09930"/>
<dbReference type="GO" id="GO:0006508">
    <property type="term" value="P:proteolysis"/>
    <property type="evidence" value="ECO:0007669"/>
    <property type="project" value="UniProtKB-KW"/>
</dbReference>
<dbReference type="RefSeq" id="WP_211533007.1">
    <property type="nucleotide sequence ID" value="NZ_CP058560.1"/>
</dbReference>
<dbReference type="AlphaFoldDB" id="A0A8T8KB73"/>
<dbReference type="GO" id="GO:0008233">
    <property type="term" value="F:peptidase activity"/>
    <property type="evidence" value="ECO:0007669"/>
    <property type="project" value="UniProtKB-KW"/>
</dbReference>
<dbReference type="OrthoDB" id="77241at2157"/>
<evidence type="ECO:0000259" key="1">
    <source>
        <dbReference type="Pfam" id="PF05618"/>
    </source>
</evidence>
<keyword evidence="2" id="KW-0645">Protease</keyword>
<keyword evidence="3" id="KW-1185">Reference proteome</keyword>
<keyword evidence="2" id="KW-0378">Hydrolase</keyword>
<gene>
    <name evidence="2" type="ORF">HYG87_09930</name>
</gene>
<sequence length="182" mass="21501">MEYEDLKKLLKFSFNEKKILQKLELPEDAFLPLIFSIRFGGDWSVKKNSRRLMSIKEKITKYDDEKKSGCTLERIYLFLNPQILSQEGTVHRLEKCSTKNERELVKRPYKVSVNADYILQAELDPVDLKIHLKKINTPLEFTGPTAYGVSHEMEHLDQGVVKGKPFWEFQYVIDYEDKLDYF</sequence>
<feature type="domain" description="Retropepsin-like aspartic endopeptidase" evidence="1">
    <location>
        <begin position="32"/>
        <end position="130"/>
    </location>
</feature>
<dbReference type="InterPro" id="IPR008503">
    <property type="entry name" value="Asp_endopeptidase"/>
</dbReference>
<dbReference type="Gene3D" id="3.90.45.10">
    <property type="entry name" value="Peptide deformylase"/>
    <property type="match status" value="1"/>
</dbReference>
<proteinExistence type="predicted"/>
<dbReference type="Proteomes" id="UP000681041">
    <property type="component" value="Chromosome"/>
</dbReference>
<dbReference type="SUPFAM" id="SSF56420">
    <property type="entry name" value="Peptide deformylase"/>
    <property type="match status" value="1"/>
</dbReference>
<dbReference type="EMBL" id="CP058560">
    <property type="protein sequence ID" value="QUH24050.1"/>
    <property type="molecule type" value="Genomic_DNA"/>
</dbReference>
<organism evidence="2 3">
    <name type="scientific">Methanobacterium alkalithermotolerans</name>
    <dbReference type="NCBI Taxonomy" id="2731220"/>
    <lineage>
        <taxon>Archaea</taxon>
        <taxon>Methanobacteriati</taxon>
        <taxon>Methanobacteriota</taxon>
        <taxon>Methanomada group</taxon>
        <taxon>Methanobacteria</taxon>
        <taxon>Methanobacteriales</taxon>
        <taxon>Methanobacteriaceae</taxon>
        <taxon>Methanobacterium</taxon>
    </lineage>
</organism>
<name>A0A8T8KB73_9EURY</name>
<dbReference type="GeneID" id="64821085"/>
<dbReference type="InterPro" id="IPR036821">
    <property type="entry name" value="Peptide_deformylase_sf"/>
</dbReference>
<dbReference type="Pfam" id="PF05618">
    <property type="entry name" value="Zn_protease"/>
    <property type="match status" value="1"/>
</dbReference>
<reference evidence="2" key="1">
    <citation type="submission" date="2020-07" db="EMBL/GenBank/DDBJ databases">
        <title>Methanobacterium. sp. MethCan genome.</title>
        <authorList>
            <person name="Postec A."/>
            <person name="Quemeneur M."/>
        </authorList>
    </citation>
    <scope>NUCLEOTIDE SEQUENCE</scope>
    <source>
        <strain evidence="2">MethCAN</strain>
    </source>
</reference>
<evidence type="ECO:0000313" key="3">
    <source>
        <dbReference type="Proteomes" id="UP000681041"/>
    </source>
</evidence>